<feature type="transmembrane region" description="Helical" evidence="6">
    <location>
        <begin position="357"/>
        <end position="374"/>
    </location>
</feature>
<dbReference type="Pfam" id="PF07690">
    <property type="entry name" value="MFS_1"/>
    <property type="match status" value="1"/>
</dbReference>
<name>A0A2D3V6S7_9PEZI</name>
<feature type="transmembrane region" description="Helical" evidence="6">
    <location>
        <begin position="297"/>
        <end position="318"/>
    </location>
</feature>
<sequence>MATPDSPRQCLSISQKADVGLVEYAESPIDNPKVENGSEESAFGIDPVREKALVRKIDKHVIPMVMSLYLMSFIDRVNIGNARLYGLEEDLGMTGNMFQIAVSILFVTYVCGELPSNWILKQYVRPSRWIASITVAWGLVATLSGLTQSYAGLIVCRLLLGLTEAGLFPGMITYLTLFYNKQELALRTAYLFVSAAIAGSLGGLLAYGIGFMDGLGGYSGWRYIFIIEGFPTIVLGVIAWFFLADEADTAFYLNAEERALVLKRRAAQLGVTQTFQWPDAKKAFTDWKTYLFSASQFCNACMLYSYSTFLPTIIIQIMPEAGRATTQLLTMPCYAVGAIVFLILARVSDWKQVRGPIAATMGCVSATGYAILLSRGPPGVLYFGCFVVAAGLYIVGGMNMTWLNLNNPRYGKRTTASGMQIMFGNCAGVVAPFLYPTDDRPHFVRGHAVNVSLVALGACIFAFFSVYFRWENKQRRLGRRDYNVEGKTEEEILAMGDENPRFMYTT</sequence>
<dbReference type="PROSITE" id="PS50850">
    <property type="entry name" value="MFS"/>
    <property type="match status" value="1"/>
</dbReference>
<accession>A0A2D3V6S7</accession>
<dbReference type="FunFam" id="1.20.1250.20:FF:000034">
    <property type="entry name" value="MFS general substrate transporter"/>
    <property type="match status" value="1"/>
</dbReference>
<dbReference type="Proteomes" id="UP000225277">
    <property type="component" value="Unassembled WGS sequence"/>
</dbReference>
<keyword evidence="3 6" id="KW-0812">Transmembrane</keyword>
<keyword evidence="4 6" id="KW-1133">Transmembrane helix</keyword>
<proteinExistence type="predicted"/>
<evidence type="ECO:0000313" key="9">
    <source>
        <dbReference type="Proteomes" id="UP000225277"/>
    </source>
</evidence>
<evidence type="ECO:0000313" key="8">
    <source>
        <dbReference type="EMBL" id="CZT16033.1"/>
    </source>
</evidence>
<feature type="transmembrane region" description="Helical" evidence="6">
    <location>
        <begin position="152"/>
        <end position="177"/>
    </location>
</feature>
<evidence type="ECO:0000256" key="2">
    <source>
        <dbReference type="ARBA" id="ARBA00022448"/>
    </source>
</evidence>
<dbReference type="InterPro" id="IPR036259">
    <property type="entry name" value="MFS_trans_sf"/>
</dbReference>
<comment type="subcellular location">
    <subcellularLocation>
        <location evidence="1">Membrane</location>
        <topology evidence="1">Multi-pass membrane protein</topology>
    </subcellularLocation>
</comment>
<dbReference type="InterPro" id="IPR011701">
    <property type="entry name" value="MFS"/>
</dbReference>
<dbReference type="GO" id="GO:0016020">
    <property type="term" value="C:membrane"/>
    <property type="evidence" value="ECO:0007669"/>
    <property type="project" value="UniProtKB-SubCell"/>
</dbReference>
<dbReference type="EMBL" id="FJUY01000002">
    <property type="protein sequence ID" value="CZT16033.1"/>
    <property type="molecule type" value="Genomic_DNA"/>
</dbReference>
<dbReference type="GO" id="GO:0022857">
    <property type="term" value="F:transmembrane transporter activity"/>
    <property type="evidence" value="ECO:0007669"/>
    <property type="project" value="InterPro"/>
</dbReference>
<evidence type="ECO:0000256" key="6">
    <source>
        <dbReference type="SAM" id="Phobius"/>
    </source>
</evidence>
<evidence type="ECO:0000256" key="5">
    <source>
        <dbReference type="ARBA" id="ARBA00023136"/>
    </source>
</evidence>
<dbReference type="SUPFAM" id="SSF103473">
    <property type="entry name" value="MFS general substrate transporter"/>
    <property type="match status" value="1"/>
</dbReference>
<dbReference type="PANTHER" id="PTHR43791">
    <property type="entry name" value="PERMEASE-RELATED"/>
    <property type="match status" value="1"/>
</dbReference>
<evidence type="ECO:0000256" key="1">
    <source>
        <dbReference type="ARBA" id="ARBA00004141"/>
    </source>
</evidence>
<evidence type="ECO:0000256" key="3">
    <source>
        <dbReference type="ARBA" id="ARBA00022692"/>
    </source>
</evidence>
<protein>
    <submittedName>
        <fullName evidence="8">Related to MFS transporter</fullName>
    </submittedName>
</protein>
<dbReference type="AlphaFoldDB" id="A0A2D3V6S7"/>
<feature type="transmembrane region" description="Helical" evidence="6">
    <location>
        <begin position="129"/>
        <end position="146"/>
    </location>
</feature>
<gene>
    <name evidence="8" type="ORF">RCC_01873</name>
</gene>
<evidence type="ECO:0000256" key="4">
    <source>
        <dbReference type="ARBA" id="ARBA00022989"/>
    </source>
</evidence>
<dbReference type="InterPro" id="IPR020846">
    <property type="entry name" value="MFS_dom"/>
</dbReference>
<reference evidence="8 9" key="1">
    <citation type="submission" date="2016-03" db="EMBL/GenBank/DDBJ databases">
        <authorList>
            <person name="Ploux O."/>
        </authorList>
    </citation>
    <scope>NUCLEOTIDE SEQUENCE [LARGE SCALE GENOMIC DNA]</scope>
    <source>
        <strain evidence="8 9">URUG2</strain>
    </source>
</reference>
<dbReference type="FunFam" id="1.20.1250.20:FF:000013">
    <property type="entry name" value="MFS general substrate transporter"/>
    <property type="match status" value="1"/>
</dbReference>
<dbReference type="PANTHER" id="PTHR43791:SF91">
    <property type="entry name" value="MAJOR FACILITATOR SUPERFAMILY (MFS) PROFILE DOMAIN-CONTAINING PROTEIN-RELATED"/>
    <property type="match status" value="1"/>
</dbReference>
<dbReference type="Gene3D" id="1.20.1250.20">
    <property type="entry name" value="MFS general substrate transporter like domains"/>
    <property type="match status" value="2"/>
</dbReference>
<feature type="transmembrane region" description="Helical" evidence="6">
    <location>
        <begin position="415"/>
        <end position="435"/>
    </location>
</feature>
<dbReference type="OrthoDB" id="2962993at2759"/>
<feature type="transmembrane region" description="Helical" evidence="6">
    <location>
        <begin position="99"/>
        <end position="120"/>
    </location>
</feature>
<feature type="transmembrane region" description="Helical" evidence="6">
    <location>
        <begin position="221"/>
        <end position="243"/>
    </location>
</feature>
<dbReference type="GeneID" id="35597100"/>
<organism evidence="8 9">
    <name type="scientific">Ramularia collo-cygni</name>
    <dbReference type="NCBI Taxonomy" id="112498"/>
    <lineage>
        <taxon>Eukaryota</taxon>
        <taxon>Fungi</taxon>
        <taxon>Dikarya</taxon>
        <taxon>Ascomycota</taxon>
        <taxon>Pezizomycotina</taxon>
        <taxon>Dothideomycetes</taxon>
        <taxon>Dothideomycetidae</taxon>
        <taxon>Mycosphaerellales</taxon>
        <taxon>Mycosphaerellaceae</taxon>
        <taxon>Ramularia</taxon>
    </lineage>
</organism>
<feature type="domain" description="Major facilitator superfamily (MFS) profile" evidence="7">
    <location>
        <begin position="61"/>
        <end position="474"/>
    </location>
</feature>
<feature type="transmembrane region" description="Helical" evidence="6">
    <location>
        <begin position="324"/>
        <end position="345"/>
    </location>
</feature>
<keyword evidence="5 6" id="KW-0472">Membrane</keyword>
<dbReference type="RefSeq" id="XP_023622926.1">
    <property type="nucleotide sequence ID" value="XM_023767158.1"/>
</dbReference>
<keyword evidence="9" id="KW-1185">Reference proteome</keyword>
<evidence type="ECO:0000259" key="7">
    <source>
        <dbReference type="PROSITE" id="PS50850"/>
    </source>
</evidence>
<feature type="transmembrane region" description="Helical" evidence="6">
    <location>
        <begin position="380"/>
        <end position="403"/>
    </location>
</feature>
<keyword evidence="2" id="KW-0813">Transport</keyword>
<feature type="transmembrane region" description="Helical" evidence="6">
    <location>
        <begin position="61"/>
        <end position="79"/>
    </location>
</feature>
<feature type="transmembrane region" description="Helical" evidence="6">
    <location>
        <begin position="447"/>
        <end position="470"/>
    </location>
</feature>
<feature type="transmembrane region" description="Helical" evidence="6">
    <location>
        <begin position="189"/>
        <end position="209"/>
    </location>
</feature>